<dbReference type="Pfam" id="PF12833">
    <property type="entry name" value="HTH_18"/>
    <property type="match status" value="1"/>
</dbReference>
<dbReference type="InterPro" id="IPR009057">
    <property type="entry name" value="Homeodomain-like_sf"/>
</dbReference>
<keyword evidence="3" id="KW-0804">Transcription</keyword>
<keyword evidence="6" id="KW-1185">Reference proteome</keyword>
<dbReference type="PRINTS" id="PR00032">
    <property type="entry name" value="HTHARAC"/>
</dbReference>
<dbReference type="Gene3D" id="1.10.10.60">
    <property type="entry name" value="Homeodomain-like"/>
    <property type="match status" value="1"/>
</dbReference>
<dbReference type="RefSeq" id="WP_115531616.1">
    <property type="nucleotide sequence ID" value="NZ_QRGA01000001.1"/>
</dbReference>
<dbReference type="InterPro" id="IPR020449">
    <property type="entry name" value="Tscrpt_reg_AraC-type_HTH"/>
</dbReference>
<gene>
    <name evidence="5" type="ORF">DWV00_00655</name>
</gene>
<protein>
    <submittedName>
        <fullName evidence="5">Helix-turn-helix domain-containing protein</fullName>
    </submittedName>
</protein>
<dbReference type="PANTHER" id="PTHR46796">
    <property type="entry name" value="HTH-TYPE TRANSCRIPTIONAL ACTIVATOR RHAS-RELATED"/>
    <property type="match status" value="1"/>
</dbReference>
<dbReference type="EMBL" id="QRGA01000001">
    <property type="protein sequence ID" value="RDV00922.1"/>
    <property type="molecule type" value="Genomic_DNA"/>
</dbReference>
<dbReference type="Proteomes" id="UP000256838">
    <property type="component" value="Unassembled WGS sequence"/>
</dbReference>
<evidence type="ECO:0000256" key="3">
    <source>
        <dbReference type="ARBA" id="ARBA00023163"/>
    </source>
</evidence>
<evidence type="ECO:0000313" key="5">
    <source>
        <dbReference type="EMBL" id="RDV00922.1"/>
    </source>
</evidence>
<reference evidence="5 6" key="1">
    <citation type="submission" date="2018-08" db="EMBL/GenBank/DDBJ databases">
        <title>Paraburkholderia sp. DHOM06 isolated from forest soil.</title>
        <authorList>
            <person name="Gao Z.-H."/>
            <person name="Qiu L.-H."/>
        </authorList>
    </citation>
    <scope>NUCLEOTIDE SEQUENCE [LARGE SCALE GENOMIC DNA]</scope>
    <source>
        <strain evidence="5 6">DHOM06</strain>
    </source>
</reference>
<organism evidence="5 6">
    <name type="scientific">Trinickia dinghuensis</name>
    <dbReference type="NCBI Taxonomy" id="2291023"/>
    <lineage>
        <taxon>Bacteria</taxon>
        <taxon>Pseudomonadati</taxon>
        <taxon>Pseudomonadota</taxon>
        <taxon>Betaproteobacteria</taxon>
        <taxon>Burkholderiales</taxon>
        <taxon>Burkholderiaceae</taxon>
        <taxon>Trinickia</taxon>
    </lineage>
</organism>
<dbReference type="AlphaFoldDB" id="A0A3D8K8F0"/>
<keyword evidence="2" id="KW-0238">DNA-binding</keyword>
<evidence type="ECO:0000313" key="6">
    <source>
        <dbReference type="Proteomes" id="UP000256838"/>
    </source>
</evidence>
<keyword evidence="1" id="KW-0805">Transcription regulation</keyword>
<dbReference type="GO" id="GO:0043565">
    <property type="term" value="F:sequence-specific DNA binding"/>
    <property type="evidence" value="ECO:0007669"/>
    <property type="project" value="InterPro"/>
</dbReference>
<proteinExistence type="predicted"/>
<name>A0A3D8K8F0_9BURK</name>
<dbReference type="OrthoDB" id="9178898at2"/>
<dbReference type="PANTHER" id="PTHR46796:SF6">
    <property type="entry name" value="ARAC SUBFAMILY"/>
    <property type="match status" value="1"/>
</dbReference>
<evidence type="ECO:0000259" key="4">
    <source>
        <dbReference type="PROSITE" id="PS01124"/>
    </source>
</evidence>
<dbReference type="InterPro" id="IPR050204">
    <property type="entry name" value="AraC_XylS_family_regulators"/>
</dbReference>
<dbReference type="SUPFAM" id="SSF46689">
    <property type="entry name" value="Homeodomain-like"/>
    <property type="match status" value="1"/>
</dbReference>
<evidence type="ECO:0000256" key="1">
    <source>
        <dbReference type="ARBA" id="ARBA00023015"/>
    </source>
</evidence>
<dbReference type="GO" id="GO:0003700">
    <property type="term" value="F:DNA-binding transcription factor activity"/>
    <property type="evidence" value="ECO:0007669"/>
    <property type="project" value="InterPro"/>
</dbReference>
<dbReference type="SMART" id="SM00342">
    <property type="entry name" value="HTH_ARAC"/>
    <property type="match status" value="1"/>
</dbReference>
<dbReference type="InterPro" id="IPR018060">
    <property type="entry name" value="HTH_AraC"/>
</dbReference>
<feature type="domain" description="HTH araC/xylS-type" evidence="4">
    <location>
        <begin position="216"/>
        <end position="317"/>
    </location>
</feature>
<accession>A0A3D8K8F0</accession>
<evidence type="ECO:0000256" key="2">
    <source>
        <dbReference type="ARBA" id="ARBA00023125"/>
    </source>
</evidence>
<comment type="caution">
    <text evidence="5">The sequence shown here is derived from an EMBL/GenBank/DDBJ whole genome shotgun (WGS) entry which is preliminary data.</text>
</comment>
<dbReference type="PROSITE" id="PS01124">
    <property type="entry name" value="HTH_ARAC_FAMILY_2"/>
    <property type="match status" value="1"/>
</dbReference>
<sequence length="327" mass="36721">MSAVGQQDITISTHTLHCDERVDFWIDGVARALVHLECNGSALDGIDASLTKRGFSLFNACEIAASRHAIVRSSHSIRADQRDAVFVCVMTEGNGYTFQGVDCVMHKPGDVVIYDTASPYGHGFPGDMSMTVLDIPRHIFETRVRPWRYRDLIKIDHADGVTGWAVKEIRKLLLRPSVSSHEREDQAARVLELLQSALLIRDGDTPASRSTIHTLQRAKAFIDEHLSDEALDCDSISRAMKLSPRQLARVFEIEGVPITRFIWARRLERCRADLRNPSLKHLSVSEIAFRWGFNNSAHFSRSYRARYGVTPTQARIEALDAGGFPHN</sequence>